<organism evidence="2 3">
    <name type="scientific">Datura stramonium</name>
    <name type="common">Jimsonweed</name>
    <name type="synonym">Common thornapple</name>
    <dbReference type="NCBI Taxonomy" id="4076"/>
    <lineage>
        <taxon>Eukaryota</taxon>
        <taxon>Viridiplantae</taxon>
        <taxon>Streptophyta</taxon>
        <taxon>Embryophyta</taxon>
        <taxon>Tracheophyta</taxon>
        <taxon>Spermatophyta</taxon>
        <taxon>Magnoliopsida</taxon>
        <taxon>eudicotyledons</taxon>
        <taxon>Gunneridae</taxon>
        <taxon>Pentapetalae</taxon>
        <taxon>asterids</taxon>
        <taxon>lamiids</taxon>
        <taxon>Solanales</taxon>
        <taxon>Solanaceae</taxon>
        <taxon>Solanoideae</taxon>
        <taxon>Datureae</taxon>
        <taxon>Datura</taxon>
    </lineage>
</organism>
<evidence type="ECO:0000256" key="1">
    <source>
        <dbReference type="SAM" id="MobiDB-lite"/>
    </source>
</evidence>
<protein>
    <submittedName>
        <fullName evidence="2">Uncharacterized protein</fullName>
    </submittedName>
</protein>
<keyword evidence="3" id="KW-1185">Reference proteome</keyword>
<dbReference type="EMBL" id="JACEIK010007018">
    <property type="protein sequence ID" value="MCE3049623.1"/>
    <property type="molecule type" value="Genomic_DNA"/>
</dbReference>
<evidence type="ECO:0000313" key="3">
    <source>
        <dbReference type="Proteomes" id="UP000823775"/>
    </source>
</evidence>
<comment type="caution">
    <text evidence="2">The sequence shown here is derived from an EMBL/GenBank/DDBJ whole genome shotgun (WGS) entry which is preliminary data.</text>
</comment>
<gene>
    <name evidence="2" type="ORF">HAX54_045398</name>
</gene>
<feature type="region of interest" description="Disordered" evidence="1">
    <location>
        <begin position="65"/>
        <end position="87"/>
    </location>
</feature>
<accession>A0ABS8WJN5</accession>
<feature type="region of interest" description="Disordered" evidence="1">
    <location>
        <begin position="1"/>
        <end position="21"/>
    </location>
</feature>
<dbReference type="Proteomes" id="UP000823775">
    <property type="component" value="Unassembled WGS sequence"/>
</dbReference>
<proteinExistence type="predicted"/>
<evidence type="ECO:0000313" key="2">
    <source>
        <dbReference type="EMBL" id="MCE3049623.1"/>
    </source>
</evidence>
<reference evidence="2 3" key="1">
    <citation type="journal article" date="2021" name="BMC Genomics">
        <title>Datura genome reveals duplications of psychoactive alkaloid biosynthetic genes and high mutation rate following tissue culture.</title>
        <authorList>
            <person name="Rajewski A."/>
            <person name="Carter-House D."/>
            <person name="Stajich J."/>
            <person name="Litt A."/>
        </authorList>
    </citation>
    <scope>NUCLEOTIDE SEQUENCE [LARGE SCALE GENOMIC DNA]</scope>
    <source>
        <strain evidence="2">AR-01</strain>
    </source>
</reference>
<feature type="compositionally biased region" description="Basic residues" evidence="1">
    <location>
        <begin position="78"/>
        <end position="87"/>
    </location>
</feature>
<sequence>MMIGERARSANQEQLFEDELDDDDRTKYVNDIEGDQFSHHNIEKSDESGDIMNVNFIRFPEPSLKKQKSIDRSGTSGKMKKFKRKHGSSPLKEDIHSLVKTLKSTNNTSISHAESDPTIEKCIDVLENIPGILGGSDIFNYVMNMLTQKEMRQAFFRLSSNEARRSWLEHNHQYFVQNIPFKPI</sequence>
<name>A0ABS8WJN5_DATST</name>